<dbReference type="Pfam" id="PF01266">
    <property type="entry name" value="DAO"/>
    <property type="match status" value="1"/>
</dbReference>
<dbReference type="RefSeq" id="WP_327788643.1">
    <property type="nucleotide sequence ID" value="NZ_JARGEQ010000073.1"/>
</dbReference>
<evidence type="ECO:0000313" key="3">
    <source>
        <dbReference type="EMBL" id="MDF1586228.1"/>
    </source>
</evidence>
<proteinExistence type="predicted"/>
<keyword evidence="1" id="KW-0560">Oxidoreductase</keyword>
<evidence type="ECO:0000313" key="4">
    <source>
        <dbReference type="Proteomes" id="UP001301140"/>
    </source>
</evidence>
<name>A0AAP3XQ22_9PROT</name>
<dbReference type="SUPFAM" id="SSF51905">
    <property type="entry name" value="FAD/NAD(P)-binding domain"/>
    <property type="match status" value="1"/>
</dbReference>
<dbReference type="Gene3D" id="3.30.9.10">
    <property type="entry name" value="D-Amino Acid Oxidase, subunit A, domain 2"/>
    <property type="match status" value="1"/>
</dbReference>
<dbReference type="GO" id="GO:0016491">
    <property type="term" value="F:oxidoreductase activity"/>
    <property type="evidence" value="ECO:0007669"/>
    <property type="project" value="UniProtKB-KW"/>
</dbReference>
<dbReference type="EMBL" id="JARGEQ010000073">
    <property type="protein sequence ID" value="MDF1586228.1"/>
    <property type="molecule type" value="Genomic_DNA"/>
</dbReference>
<reference evidence="3 4" key="1">
    <citation type="submission" date="2023-03" db="EMBL/GenBank/DDBJ databases">
        <title>YIM 152171 draft genome.</title>
        <authorList>
            <person name="Yang Z."/>
        </authorList>
    </citation>
    <scope>NUCLEOTIDE SEQUENCE [LARGE SCALE GENOMIC DNA]</scope>
    <source>
        <strain evidence="3 4">YIM 152171</strain>
    </source>
</reference>
<protein>
    <submittedName>
        <fullName evidence="3">FAD-binding oxidoreductase</fullName>
    </submittedName>
</protein>
<accession>A0AAP3XQ22</accession>
<dbReference type="PANTHER" id="PTHR13847:SF281">
    <property type="entry name" value="FAD DEPENDENT OXIDOREDUCTASE DOMAIN-CONTAINING PROTEIN"/>
    <property type="match status" value="1"/>
</dbReference>
<comment type="caution">
    <text evidence="3">The sequence shown here is derived from an EMBL/GenBank/DDBJ whole genome shotgun (WGS) entry which is preliminary data.</text>
</comment>
<dbReference type="InterPro" id="IPR006076">
    <property type="entry name" value="FAD-dep_OxRdtase"/>
</dbReference>
<dbReference type="PANTHER" id="PTHR13847">
    <property type="entry name" value="SARCOSINE DEHYDROGENASE-RELATED"/>
    <property type="match status" value="1"/>
</dbReference>
<dbReference type="GO" id="GO:0005737">
    <property type="term" value="C:cytoplasm"/>
    <property type="evidence" value="ECO:0007669"/>
    <property type="project" value="TreeGrafter"/>
</dbReference>
<organism evidence="3 4">
    <name type="scientific">Marinimicrococcus flavescens</name>
    <dbReference type="NCBI Taxonomy" id="3031815"/>
    <lineage>
        <taxon>Bacteria</taxon>
        <taxon>Pseudomonadati</taxon>
        <taxon>Pseudomonadota</taxon>
        <taxon>Alphaproteobacteria</taxon>
        <taxon>Geminicoccales</taxon>
        <taxon>Geminicoccaceae</taxon>
        <taxon>Marinimicrococcus</taxon>
    </lineage>
</organism>
<keyword evidence="4" id="KW-1185">Reference proteome</keyword>
<dbReference type="Proteomes" id="UP001301140">
    <property type="component" value="Unassembled WGS sequence"/>
</dbReference>
<evidence type="ECO:0000259" key="2">
    <source>
        <dbReference type="Pfam" id="PF01266"/>
    </source>
</evidence>
<sequence length="431" mass="46125">MPLTADTPTWYHLACREPAPALPALTADLETRVAVVGGGLAGLATALSLAERGIACTLLEAGEPGGGASGRNGGMVSAGFTRGSLDLARKLGLERARALHDASRLGMALIRARVERHAIACDLVEGVAVASWFDEPAALREEVGRLNRDFAMRLSFLPREAFRELYRSPRYFDGILDPEGFHLDPLALSRGYARAAAGLGTRIFANSPVHGLERSADGKWRLVTPEGSVVAEEVVLCTSAYGDALLPALRRAILPVATFVMVTEPLGERLAGAIRAPFAVYDDRFATGYYRPLPGGRLLWGGRISLRERQPDLAGLLKRDLARVYPQLGGVEVAAAWPGRMGFARHKMPLVRRLQPGLWVNSCHGGHGLNGTSTGGELIARAIQGEAASLQPFAPFAPQPVFGPLGRIAAQAVYWGHAARDAWRSRSQVAP</sequence>
<gene>
    <name evidence="3" type="ORF">PZ740_07500</name>
</gene>
<dbReference type="InterPro" id="IPR036188">
    <property type="entry name" value="FAD/NAD-bd_sf"/>
</dbReference>
<evidence type="ECO:0000256" key="1">
    <source>
        <dbReference type="ARBA" id="ARBA00023002"/>
    </source>
</evidence>
<feature type="domain" description="FAD dependent oxidoreductase" evidence="2">
    <location>
        <begin position="32"/>
        <end position="381"/>
    </location>
</feature>
<dbReference type="AlphaFoldDB" id="A0AAP3XQ22"/>
<dbReference type="Gene3D" id="3.50.50.60">
    <property type="entry name" value="FAD/NAD(P)-binding domain"/>
    <property type="match status" value="1"/>
</dbReference>